<gene>
    <name evidence="2" type="ORF">DM01DRAFT_1394189</name>
</gene>
<protein>
    <submittedName>
        <fullName evidence="2">Uncharacterized protein</fullName>
    </submittedName>
</protein>
<proteinExistence type="predicted"/>
<evidence type="ECO:0000256" key="1">
    <source>
        <dbReference type="SAM" id="MobiDB-lite"/>
    </source>
</evidence>
<evidence type="ECO:0000313" key="2">
    <source>
        <dbReference type="EMBL" id="ORX49418.1"/>
    </source>
</evidence>
<comment type="caution">
    <text evidence="2">The sequence shown here is derived from an EMBL/GenBank/DDBJ whole genome shotgun (WGS) entry which is preliminary data.</text>
</comment>
<evidence type="ECO:0000313" key="3">
    <source>
        <dbReference type="Proteomes" id="UP000242146"/>
    </source>
</evidence>
<dbReference type="EMBL" id="MCGT01000026">
    <property type="protein sequence ID" value="ORX49418.1"/>
    <property type="molecule type" value="Genomic_DNA"/>
</dbReference>
<sequence>MIGGAVKQAIQASPSHGQDHEKQRLYAQVQKLHQENSQMQDQLRRLYSFKRSVIKIFQGLNVQVPGRAHANMDNIEHYINKVKAMLELSGHVDDETLDRIAGFVRDNM</sequence>
<dbReference type="Proteomes" id="UP000242146">
    <property type="component" value="Unassembled WGS sequence"/>
</dbReference>
<organism evidence="2 3">
    <name type="scientific">Hesseltinella vesiculosa</name>
    <dbReference type="NCBI Taxonomy" id="101127"/>
    <lineage>
        <taxon>Eukaryota</taxon>
        <taxon>Fungi</taxon>
        <taxon>Fungi incertae sedis</taxon>
        <taxon>Mucoromycota</taxon>
        <taxon>Mucoromycotina</taxon>
        <taxon>Mucoromycetes</taxon>
        <taxon>Mucorales</taxon>
        <taxon>Cunninghamellaceae</taxon>
        <taxon>Hesseltinella</taxon>
    </lineage>
</organism>
<reference evidence="2 3" key="1">
    <citation type="submission" date="2016-07" db="EMBL/GenBank/DDBJ databases">
        <title>Pervasive Adenine N6-methylation of Active Genes in Fungi.</title>
        <authorList>
            <consortium name="DOE Joint Genome Institute"/>
            <person name="Mondo S.J."/>
            <person name="Dannebaum R.O."/>
            <person name="Kuo R.C."/>
            <person name="Labutti K."/>
            <person name="Haridas S."/>
            <person name="Kuo A."/>
            <person name="Salamov A."/>
            <person name="Ahrendt S.R."/>
            <person name="Lipzen A."/>
            <person name="Sullivan W."/>
            <person name="Andreopoulos W.B."/>
            <person name="Clum A."/>
            <person name="Lindquist E."/>
            <person name="Daum C."/>
            <person name="Ramamoorthy G.K."/>
            <person name="Gryganskyi A."/>
            <person name="Culley D."/>
            <person name="Magnuson J.K."/>
            <person name="James T.Y."/>
            <person name="O'Malley M.A."/>
            <person name="Stajich J.E."/>
            <person name="Spatafora J.W."/>
            <person name="Visel A."/>
            <person name="Grigoriev I.V."/>
        </authorList>
    </citation>
    <scope>NUCLEOTIDE SEQUENCE [LARGE SCALE GENOMIC DNA]</scope>
    <source>
        <strain evidence="2 3">NRRL 3301</strain>
    </source>
</reference>
<dbReference type="AlphaFoldDB" id="A0A1X2GAS9"/>
<name>A0A1X2GAS9_9FUNG</name>
<dbReference type="OrthoDB" id="20839at2759"/>
<feature type="region of interest" description="Disordered" evidence="1">
    <location>
        <begin position="1"/>
        <end position="22"/>
    </location>
</feature>
<accession>A0A1X2GAS9</accession>
<keyword evidence="3" id="KW-1185">Reference proteome</keyword>